<sequence>MRKIMLCLLLILSGCQHQNEKNDDPQDTKDISNDENIQLNATSSDSDIENQNDEKSEISLEDCIKNDFDQQTLDLFNDIRRYEYDELTFELSIGNRKKAETIADPEKINDFFKLFDIAEPISFNQYFPGYDFHEKEIHADVKLLTQDNEEINCRLAIGLGYPSFIMRDASNTEYFISFSNEFQKTFENYFDFINLGVSLKGPGEVGAYENQFAEASANTPYLINQDEVYPQLNIGGDLIIDNKFTFDETDPLRKALSSVFITGSFNDTFHDIGKAYQFIMLNYPTIPITSNCYEKDGETIMLDLGYPLSDQTRIMPGDEFRAHLKEVTAQTFTEAEMRLAGYIEKYDCYEIPHDNVFRYENWQILVTQQSVENNFIFVDAIAFYTEPIMLNDQPRILIYDQNWKPLKHSEFNYYEGISYGEALLANQDRFTHWTFKIKQKEDGELIMVEAAHDAVNTKSGLLDPALPIVNVYQSNGLYEGKYTYPSNYQQALPQFNLSGYSAYLINHQIQMMRGTINGYIIDEDEAKIEVKAIRRDLKGYDNGSEFVYYPAAVFIYDKANGQLTNDLDLEAMRIVEVLQ</sequence>
<name>A0AB35UMA3_9FIRM</name>
<dbReference type="EMBL" id="JALDAW010000011">
    <property type="protein sequence ID" value="MDY5167900.1"/>
    <property type="molecule type" value="Genomic_DNA"/>
</dbReference>
<gene>
    <name evidence="1" type="ORF">MQE39_07205</name>
</gene>
<comment type="caution">
    <text evidence="1">The sequence shown here is derived from an EMBL/GenBank/DDBJ whole genome shotgun (WGS) entry which is preliminary data.</text>
</comment>
<dbReference type="Proteomes" id="UP001276902">
    <property type="component" value="Unassembled WGS sequence"/>
</dbReference>
<dbReference type="AlphaFoldDB" id="A0AB35UMA3"/>
<protein>
    <submittedName>
        <fullName evidence="1">Uncharacterized protein</fullName>
    </submittedName>
</protein>
<dbReference type="RefSeq" id="WP_320883422.1">
    <property type="nucleotide sequence ID" value="NZ_BAABZA010000001.1"/>
</dbReference>
<evidence type="ECO:0000313" key="1">
    <source>
        <dbReference type="EMBL" id="MDY5167900.1"/>
    </source>
</evidence>
<proteinExistence type="predicted"/>
<accession>A0AB35UMA3</accession>
<organism evidence="1 2">
    <name type="scientific">Dielma fastidiosa</name>
    <dbReference type="NCBI Taxonomy" id="1034346"/>
    <lineage>
        <taxon>Bacteria</taxon>
        <taxon>Bacillati</taxon>
        <taxon>Bacillota</taxon>
        <taxon>Erysipelotrichia</taxon>
        <taxon>Erysipelotrichales</taxon>
        <taxon>Erysipelotrichaceae</taxon>
        <taxon>Dielma</taxon>
    </lineage>
</organism>
<dbReference type="PROSITE" id="PS51257">
    <property type="entry name" value="PROKAR_LIPOPROTEIN"/>
    <property type="match status" value="1"/>
</dbReference>
<reference evidence="1" key="1">
    <citation type="submission" date="2022-03" db="EMBL/GenBank/DDBJ databases">
        <title>First case of bacteraemia caused by Dielma fastidiosa in a patient hospitalised with diverticulitis.</title>
        <authorList>
            <person name="Forman-Ankjaer B."/>
            <person name="Hvid-Jensen F."/>
            <person name="Kobel C.M."/>
            <person name="Greve T."/>
        </authorList>
    </citation>
    <scope>NUCLEOTIDE SEQUENCE</scope>
    <source>
        <strain evidence="1">AUH_DF_2021</strain>
    </source>
</reference>
<evidence type="ECO:0000313" key="2">
    <source>
        <dbReference type="Proteomes" id="UP001276902"/>
    </source>
</evidence>